<accession>A0A6P1ZFU0</accession>
<dbReference type="EMBL" id="QMIF01000006">
    <property type="protein sequence ID" value="TVM33672.1"/>
    <property type="molecule type" value="Genomic_DNA"/>
</dbReference>
<name>A0A6P1ZFU0_9BACT</name>
<proteinExistence type="predicted"/>
<sequence>MSDKTRRFISDEDLALIWQRKEAILNSAPFEKKTLDRLHHISFLFGDDERHVNLDLKEASEIYRDISEALVISKNMDAAVEAHIQIQLGKLLVMIQDHVNFYNKNIKSAYEKRISFDEASRNVFGSEISRSDRFKLKNVARIPKVEMYSFLGISKLKQIEPVTREIDSEDPIGDLLGSYGYEFKLENEDDFSFAGSIVIKAANKIKLEKNGVFADEYDIDILTKNHGSLSNKQVKMVAASVNRGNPISLAVESSIKKQSTKVTQVDISPSYNKFEETCLRLSDMIEDILDDEYLPDYDGSSTATMLKVLVELQNDLICAWSNKGKMHWTTFAKEVD</sequence>
<protein>
    <submittedName>
        <fullName evidence="1">Uncharacterized protein</fullName>
    </submittedName>
</protein>
<evidence type="ECO:0000313" key="1">
    <source>
        <dbReference type="EMBL" id="TVM33672.1"/>
    </source>
</evidence>
<dbReference type="OrthoDB" id="5448557at2"/>
<dbReference type="AlphaFoldDB" id="A0A6P1ZFU0"/>
<reference evidence="1 2" key="1">
    <citation type="submission" date="2018-06" db="EMBL/GenBank/DDBJ databases">
        <title>Complete genome of Desulfovibrio marinus P48SEP.</title>
        <authorList>
            <person name="Crispim J.S."/>
            <person name="Vidigal P.M.P."/>
            <person name="Silva L.C.F."/>
            <person name="Araujo L.C."/>
            <person name="Laguardia C.N."/>
            <person name="Dias R.S."/>
            <person name="Sousa M.P."/>
            <person name="Paula S.O."/>
            <person name="Silva C."/>
        </authorList>
    </citation>
    <scope>NUCLEOTIDE SEQUENCE [LARGE SCALE GENOMIC DNA]</scope>
    <source>
        <strain evidence="1 2">P48SEP</strain>
    </source>
</reference>
<organism evidence="1 2">
    <name type="scientific">Oceanidesulfovibrio marinus</name>
    <dbReference type="NCBI Taxonomy" id="370038"/>
    <lineage>
        <taxon>Bacteria</taxon>
        <taxon>Pseudomonadati</taxon>
        <taxon>Thermodesulfobacteriota</taxon>
        <taxon>Desulfovibrionia</taxon>
        <taxon>Desulfovibrionales</taxon>
        <taxon>Desulfovibrionaceae</taxon>
        <taxon>Oceanidesulfovibrio</taxon>
    </lineage>
</organism>
<comment type="caution">
    <text evidence="1">The sequence shown here is derived from an EMBL/GenBank/DDBJ whole genome shotgun (WGS) entry which is preliminary data.</text>
</comment>
<evidence type="ECO:0000313" key="2">
    <source>
        <dbReference type="Proteomes" id="UP000434052"/>
    </source>
</evidence>
<dbReference type="Proteomes" id="UP000434052">
    <property type="component" value="Unassembled WGS sequence"/>
</dbReference>
<dbReference type="RefSeq" id="WP_144305337.1">
    <property type="nucleotide sequence ID" value="NZ_QMIF01000006.1"/>
</dbReference>
<gene>
    <name evidence="1" type="ORF">DQK91_10615</name>
</gene>